<accession>A0AAD6ETH3</accession>
<dbReference type="Pfam" id="PF02319">
    <property type="entry name" value="WHD_E2F_TDP"/>
    <property type="match status" value="2"/>
</dbReference>
<evidence type="ECO:0000256" key="7">
    <source>
        <dbReference type="ARBA" id="ARBA00023242"/>
    </source>
</evidence>
<keyword evidence="5 9" id="KW-0238">DNA-binding</keyword>
<feature type="domain" description="E2F/DP family winged-helix DNA-binding" evidence="11">
    <location>
        <begin position="263"/>
        <end position="343"/>
    </location>
</feature>
<dbReference type="EMBL" id="JAMRDG010000001">
    <property type="protein sequence ID" value="KAJ3700648.1"/>
    <property type="molecule type" value="Genomic_DNA"/>
</dbReference>
<dbReference type="PANTHER" id="PTHR12081">
    <property type="entry name" value="TRANSCRIPTION FACTOR E2F"/>
    <property type="match status" value="1"/>
</dbReference>
<keyword evidence="13" id="KW-1185">Reference proteome</keyword>
<evidence type="ECO:0000256" key="6">
    <source>
        <dbReference type="ARBA" id="ARBA00023163"/>
    </source>
</evidence>
<comment type="caution">
    <text evidence="12">The sequence shown here is derived from an EMBL/GenBank/DDBJ whole genome shotgun (WGS) entry which is preliminary data.</text>
</comment>
<keyword evidence="4 9" id="KW-0805">Transcription regulation</keyword>
<feature type="domain" description="E2F/DP family winged-helix DNA-binding" evidence="11">
    <location>
        <begin position="124"/>
        <end position="189"/>
    </location>
</feature>
<evidence type="ECO:0000256" key="1">
    <source>
        <dbReference type="ARBA" id="ARBA00004123"/>
    </source>
</evidence>
<evidence type="ECO:0000256" key="9">
    <source>
        <dbReference type="RuleBase" id="RU003796"/>
    </source>
</evidence>
<evidence type="ECO:0000256" key="2">
    <source>
        <dbReference type="ARBA" id="ARBA00010940"/>
    </source>
</evidence>
<dbReference type="AlphaFoldDB" id="A0AAD6ETH3"/>
<dbReference type="InterPro" id="IPR036388">
    <property type="entry name" value="WH-like_DNA-bd_sf"/>
</dbReference>
<keyword evidence="3" id="KW-0678">Repressor</keyword>
<evidence type="ECO:0000313" key="12">
    <source>
        <dbReference type="EMBL" id="KAJ3700648.1"/>
    </source>
</evidence>
<dbReference type="InterPro" id="IPR003316">
    <property type="entry name" value="E2F_WHTH_DNA-bd_dom"/>
</dbReference>
<dbReference type="GO" id="GO:0000978">
    <property type="term" value="F:RNA polymerase II cis-regulatory region sequence-specific DNA binding"/>
    <property type="evidence" value="ECO:0007669"/>
    <property type="project" value="InterPro"/>
</dbReference>
<dbReference type="InterPro" id="IPR015633">
    <property type="entry name" value="E2F"/>
</dbReference>
<dbReference type="Gene3D" id="1.10.10.10">
    <property type="entry name" value="Winged helix-like DNA-binding domain superfamily/Winged helix DNA-binding domain"/>
    <property type="match status" value="2"/>
</dbReference>
<feature type="compositionally biased region" description="Pro residues" evidence="10">
    <location>
        <begin position="33"/>
        <end position="46"/>
    </location>
</feature>
<organism evidence="12 13">
    <name type="scientific">Rhynchospora tenuis</name>
    <dbReference type="NCBI Taxonomy" id="198213"/>
    <lineage>
        <taxon>Eukaryota</taxon>
        <taxon>Viridiplantae</taxon>
        <taxon>Streptophyta</taxon>
        <taxon>Embryophyta</taxon>
        <taxon>Tracheophyta</taxon>
        <taxon>Spermatophyta</taxon>
        <taxon>Magnoliopsida</taxon>
        <taxon>Liliopsida</taxon>
        <taxon>Poales</taxon>
        <taxon>Cyperaceae</taxon>
        <taxon>Cyperoideae</taxon>
        <taxon>Rhynchosporeae</taxon>
        <taxon>Rhynchospora</taxon>
    </lineage>
</organism>
<evidence type="ECO:0000256" key="8">
    <source>
        <dbReference type="ARBA" id="ARBA00023306"/>
    </source>
</evidence>
<evidence type="ECO:0000259" key="11">
    <source>
        <dbReference type="SMART" id="SM01372"/>
    </source>
</evidence>
<dbReference type="GO" id="GO:0000981">
    <property type="term" value="F:DNA-binding transcription factor activity, RNA polymerase II-specific"/>
    <property type="evidence" value="ECO:0007669"/>
    <property type="project" value="TreeGrafter"/>
</dbReference>
<evidence type="ECO:0000256" key="10">
    <source>
        <dbReference type="SAM" id="MobiDB-lite"/>
    </source>
</evidence>
<dbReference type="GO" id="GO:0090575">
    <property type="term" value="C:RNA polymerase II transcription regulator complex"/>
    <property type="evidence" value="ECO:0007669"/>
    <property type="project" value="TreeGrafter"/>
</dbReference>
<dbReference type="FunFam" id="1.10.10.10:FF:000073">
    <property type="entry name" value="E2F transcription factor 8"/>
    <property type="match status" value="1"/>
</dbReference>
<evidence type="ECO:0000256" key="4">
    <source>
        <dbReference type="ARBA" id="ARBA00023015"/>
    </source>
</evidence>
<evidence type="ECO:0000313" key="13">
    <source>
        <dbReference type="Proteomes" id="UP001210211"/>
    </source>
</evidence>
<proteinExistence type="inferred from homology"/>
<keyword evidence="8" id="KW-0131">Cell cycle</keyword>
<evidence type="ECO:0000256" key="5">
    <source>
        <dbReference type="ARBA" id="ARBA00023125"/>
    </source>
</evidence>
<comment type="subcellular location">
    <subcellularLocation>
        <location evidence="1 9">Nucleus</location>
    </subcellularLocation>
</comment>
<protein>
    <recommendedName>
        <fullName evidence="11">E2F/DP family winged-helix DNA-binding domain-containing protein</fullName>
    </recommendedName>
</protein>
<dbReference type="PANTHER" id="PTHR12081:SF7">
    <property type="entry name" value="TRANSCRIPTION FACTOR EFL-3"/>
    <property type="match status" value="1"/>
</dbReference>
<name>A0AAD6ETH3_9POAL</name>
<reference evidence="12 13" key="1">
    <citation type="journal article" date="2022" name="Cell">
        <title>Repeat-based holocentromeres influence genome architecture and karyotype evolution.</title>
        <authorList>
            <person name="Hofstatter P.G."/>
            <person name="Thangavel G."/>
            <person name="Lux T."/>
            <person name="Neumann P."/>
            <person name="Vondrak T."/>
            <person name="Novak P."/>
            <person name="Zhang M."/>
            <person name="Costa L."/>
            <person name="Castellani M."/>
            <person name="Scott A."/>
            <person name="Toegelov H."/>
            <person name="Fuchs J."/>
            <person name="Mata-Sucre Y."/>
            <person name="Dias Y."/>
            <person name="Vanzela A.L.L."/>
            <person name="Huettel B."/>
            <person name="Almeida C.C.S."/>
            <person name="Simkova H."/>
            <person name="Souza G."/>
            <person name="Pedrosa-Harand A."/>
            <person name="Macas J."/>
            <person name="Mayer K.F.X."/>
            <person name="Houben A."/>
            <person name="Marques A."/>
        </authorList>
    </citation>
    <scope>NUCLEOTIDE SEQUENCE [LARGE SCALE GENOMIC DNA]</scope>
    <source>
        <strain evidence="12">RhyTen1mFocal</strain>
    </source>
</reference>
<dbReference type="Proteomes" id="UP001210211">
    <property type="component" value="Unassembled WGS sequence"/>
</dbReference>
<dbReference type="SUPFAM" id="SSF46785">
    <property type="entry name" value="Winged helix' DNA-binding domain"/>
    <property type="match status" value="2"/>
</dbReference>
<keyword evidence="7 9" id="KW-0539">Nucleus</keyword>
<dbReference type="SMART" id="SM01372">
    <property type="entry name" value="E2F_TDP"/>
    <property type="match status" value="2"/>
</dbReference>
<feature type="region of interest" description="Disordered" evidence="10">
    <location>
        <begin position="201"/>
        <end position="261"/>
    </location>
</feature>
<evidence type="ECO:0000256" key="3">
    <source>
        <dbReference type="ARBA" id="ARBA00022491"/>
    </source>
</evidence>
<feature type="compositionally biased region" description="Polar residues" evidence="10">
    <location>
        <begin position="243"/>
        <end position="253"/>
    </location>
</feature>
<feature type="region of interest" description="Disordered" evidence="10">
    <location>
        <begin position="1"/>
        <end position="46"/>
    </location>
</feature>
<sequence length="486" mass="54159">MIKPNSSRAERNAFQNISKKHPGAKLKVKKPLHPTPNSPKQIPPPPFHSIQRSRFPLFRHFCAQIYKISVQIQLQITPIYPFLVSDLTQSFSKTLPRNPSTKMASSPLHPSFADSACRHLAYSRKQKSLGLLCSNFVALYNRDDVDAIGLDDAARRLGVERRRIYDIVNVLESVGVLVRKGKNQYSWIGFSGIPKALQDLKDSASQEPLGQDVQDPPNKALEEEEDESINQGTDFEGEKGTSGLDSATVNSAGSGAKPALEQRREKSLGLLTQNFVKLFITTDADTISLDEAAKILLGDAHDAVNMRTKVRRLYDIANVLSSMNLIEKTHHAETRKPAFRWLGLEGRQNLETGAPVPIATFAKQPRKRSFGTELTNVESKRANFNLLSDESKGRAAVLAADLAECNRTAQQLIQGPKGGFVFGPFQPVAVKREYVAVQKGGEREKVSDWEKMAAAFRPQYHNQALSDLFTHFVEAWNSWRHSTSFL</sequence>
<dbReference type="InterPro" id="IPR036390">
    <property type="entry name" value="WH_DNA-bd_sf"/>
</dbReference>
<feature type="compositionally biased region" description="Polar residues" evidence="10">
    <location>
        <begin position="1"/>
        <end position="17"/>
    </location>
</feature>
<feature type="compositionally biased region" description="Basic residues" evidence="10">
    <location>
        <begin position="18"/>
        <end position="32"/>
    </location>
</feature>
<comment type="similarity">
    <text evidence="2 9">Belongs to the E2F/DP family.</text>
</comment>
<gene>
    <name evidence="12" type="ORF">LUZ61_004353</name>
</gene>
<keyword evidence="6 9" id="KW-0804">Transcription</keyword>
<dbReference type="FunFam" id="1.10.10.10:FF:000295">
    <property type="entry name" value="E2F transcription factor-like E2FE"/>
    <property type="match status" value="1"/>
</dbReference>